<comment type="similarity">
    <text evidence="1">Belongs to the ParA family.</text>
</comment>
<dbReference type="PIRSF" id="PIRSF009320">
    <property type="entry name" value="Nuc_binding_HP_1000"/>
    <property type="match status" value="1"/>
</dbReference>
<accession>A0A388TKQ7</accession>
<evidence type="ECO:0000313" key="4">
    <source>
        <dbReference type="Proteomes" id="UP000282196"/>
    </source>
</evidence>
<dbReference type="PANTHER" id="PTHR13696:SF52">
    <property type="entry name" value="PARA FAMILY PROTEIN CT_582"/>
    <property type="match status" value="1"/>
</dbReference>
<comment type="caution">
    <text evidence="3">The sequence shown here is derived from an EMBL/GenBank/DDBJ whole genome shotgun (WGS) entry which is preliminary data.</text>
</comment>
<organism evidence="3 4">
    <name type="scientific">Candidatus Termititenax dinenymphae</name>
    <dbReference type="NCBI Taxonomy" id="2218523"/>
    <lineage>
        <taxon>Bacteria</taxon>
        <taxon>Bacillati</taxon>
        <taxon>Candidatus Margulisiibacteriota</taxon>
        <taxon>Candidatus Termititenacia</taxon>
        <taxon>Candidatus Termititenacales</taxon>
        <taxon>Candidatus Termititenacaceae</taxon>
        <taxon>Candidatus Termititenax</taxon>
    </lineage>
</organism>
<proteinExistence type="inferred from homology"/>
<dbReference type="Gene3D" id="3.40.50.300">
    <property type="entry name" value="P-loop containing nucleotide triphosphate hydrolases"/>
    <property type="match status" value="1"/>
</dbReference>
<dbReference type="AlphaFoldDB" id="A0A388TKQ7"/>
<feature type="domain" description="AAA" evidence="2">
    <location>
        <begin position="3"/>
        <end position="178"/>
    </location>
</feature>
<protein>
    <submittedName>
        <fullName evidence="3">Chromosome partitioning protein ParA</fullName>
    </submittedName>
</protein>
<dbReference type="PANTHER" id="PTHR13696">
    <property type="entry name" value="P-LOOP CONTAINING NUCLEOSIDE TRIPHOSPHATE HYDROLASE"/>
    <property type="match status" value="1"/>
</dbReference>
<name>A0A388TKQ7_9BACT</name>
<dbReference type="CDD" id="cd02042">
    <property type="entry name" value="ParAB_family"/>
    <property type="match status" value="1"/>
</dbReference>
<dbReference type="Proteomes" id="UP000282196">
    <property type="component" value="Unassembled WGS sequence"/>
</dbReference>
<dbReference type="EMBL" id="BGZP01000002">
    <property type="protein sequence ID" value="GBR77481.1"/>
    <property type="molecule type" value="Genomic_DNA"/>
</dbReference>
<dbReference type="InterPro" id="IPR050678">
    <property type="entry name" value="DNA_Partitioning_ATPase"/>
</dbReference>
<sequence length="256" mass="27735">MGSIIAIVNQKGGVGKTTTAINLGTALAEAGKMVLLIDTDPQGNTTSGVGVYEEKIENTLYDLYTGQKDVLEVLYPTAISNLHLLPGSHQLSGIEVEILHEEGRELHLKKILASIQEGYDYILIDCPPSLGLLTVNALTAANSVIVPVQCEFYALEGLLYQMKTLALIKEDINPALEVEGIVLTMHDPRTTLSADVVKKTRELFGDKVFQTCIPRNVRISEAPSYGQPISVYAPKSKGTDAYTKLAKELIGHGTKQ</sequence>
<dbReference type="InterPro" id="IPR025669">
    <property type="entry name" value="AAA_dom"/>
</dbReference>
<dbReference type="SUPFAM" id="SSF52540">
    <property type="entry name" value="P-loop containing nucleoside triphosphate hydrolases"/>
    <property type="match status" value="1"/>
</dbReference>
<dbReference type="InterPro" id="IPR027417">
    <property type="entry name" value="P-loop_NTPase"/>
</dbReference>
<evidence type="ECO:0000259" key="2">
    <source>
        <dbReference type="Pfam" id="PF13614"/>
    </source>
</evidence>
<keyword evidence="4" id="KW-1185">Reference proteome</keyword>
<dbReference type="Pfam" id="PF13614">
    <property type="entry name" value="AAA_31"/>
    <property type="match status" value="1"/>
</dbReference>
<gene>
    <name evidence="3" type="primary">parA</name>
    <name evidence="3" type="ORF">RDn1_140</name>
</gene>
<evidence type="ECO:0000313" key="3">
    <source>
        <dbReference type="EMBL" id="GBR77481.1"/>
    </source>
</evidence>
<dbReference type="FunFam" id="3.40.50.300:FF:000285">
    <property type="entry name" value="Sporulation initiation inhibitor Soj"/>
    <property type="match status" value="1"/>
</dbReference>
<reference evidence="3 4" key="1">
    <citation type="journal article" date="2019" name="ISME J.">
        <title>Genome analyses of uncultured TG2/ZB3 bacteria in 'Margulisbacteria' specifically attached to ectosymbiotic spirochetes of protists in the termite gut.</title>
        <authorList>
            <person name="Utami Y.D."/>
            <person name="Kuwahara H."/>
            <person name="Igai K."/>
            <person name="Murakami T."/>
            <person name="Sugaya K."/>
            <person name="Morikawa T."/>
            <person name="Nagura Y."/>
            <person name="Yuki M."/>
            <person name="Deevong P."/>
            <person name="Inoue T."/>
            <person name="Kihara K."/>
            <person name="Lo N."/>
            <person name="Yamada A."/>
            <person name="Ohkuma M."/>
            <person name="Hongoh Y."/>
        </authorList>
    </citation>
    <scope>NUCLEOTIDE SEQUENCE [LARGE SCALE GENOMIC DNA]</scope>
    <source>
        <strain evidence="3">RsDinE6-01</strain>
    </source>
</reference>
<evidence type="ECO:0000256" key="1">
    <source>
        <dbReference type="ARBA" id="ARBA00006976"/>
    </source>
</evidence>